<dbReference type="Gene3D" id="3.90.1720.10">
    <property type="entry name" value="endopeptidase domain like (from Nostoc punctiforme)"/>
    <property type="match status" value="1"/>
</dbReference>
<dbReference type="SUPFAM" id="SSF54001">
    <property type="entry name" value="Cysteine proteinases"/>
    <property type="match status" value="1"/>
</dbReference>
<comment type="caution">
    <text evidence="1">The sequence shown here is derived from an EMBL/GenBank/DDBJ whole genome shotgun (WGS) entry which is preliminary data.</text>
</comment>
<evidence type="ECO:0000313" key="2">
    <source>
        <dbReference type="Proteomes" id="UP000247903"/>
    </source>
</evidence>
<proteinExistence type="predicted"/>
<protein>
    <submittedName>
        <fullName evidence="1">Uncharacterized protein</fullName>
    </submittedName>
</protein>
<name>A0A2V4C2Z6_9FLAO</name>
<sequence length="396" mass="46713">MSDIIKLYRIKQYNMHIFNTNSLEIFDIVLVRFPEDRTSNFIRKFCNSNFSHGIIYLGNNSFVEAFKPIVTLFSSQRYYFDDLENLVVLRLCPESKEHFDIAKAEICLRSLTYNNYSDDILTAIRKRNISETIIKDFKNTNKWFGSVVCSSLITLPYYAGGIDISKNDEPYYANFGDIENDNRFVDVTSNVLHEYSGLLPENTFDYFSLETTGSILEKQAGCALKLNQVVEDIFIELKANKDNYQDIRIEESDLKFSNWEDIFPYLTRWFYTQKGKEIDNKVYNEIVKSEYYNLWFEESHINEFIFFPINHFEKNINGFCLKDQPIDFFRSIKQSMEETLIKIIQDEDNMAKTYITAPCKTFHVLLNMYNNFEDQLRTSISHYNGIIDLKENSDCL</sequence>
<dbReference type="Proteomes" id="UP000247903">
    <property type="component" value="Unassembled WGS sequence"/>
</dbReference>
<gene>
    <name evidence="1" type="ORF">DMB65_11775</name>
</gene>
<dbReference type="AlphaFoldDB" id="A0A2V4C2Z6"/>
<reference evidence="1 2" key="1">
    <citation type="submission" date="2018-05" db="EMBL/GenBank/DDBJ databases">
        <title>Flavobacterium sp. strain IMCC34759, incomplete genome.</title>
        <authorList>
            <person name="Joung Y."/>
            <person name="Cho J."/>
        </authorList>
    </citation>
    <scope>NUCLEOTIDE SEQUENCE [LARGE SCALE GENOMIC DNA]</scope>
    <source>
        <strain evidence="1 2">IMCC34759</strain>
    </source>
</reference>
<organism evidence="1 2">
    <name type="scientific">Flavobacterium cheongpyeongense</name>
    <dbReference type="NCBI Taxonomy" id="2212651"/>
    <lineage>
        <taxon>Bacteria</taxon>
        <taxon>Pseudomonadati</taxon>
        <taxon>Bacteroidota</taxon>
        <taxon>Flavobacteriia</taxon>
        <taxon>Flavobacteriales</taxon>
        <taxon>Flavobacteriaceae</taxon>
        <taxon>Flavobacterium</taxon>
    </lineage>
</organism>
<accession>A0A2V4C2Z6</accession>
<keyword evidence="2" id="KW-1185">Reference proteome</keyword>
<dbReference type="InterPro" id="IPR038765">
    <property type="entry name" value="Papain-like_cys_pep_sf"/>
</dbReference>
<dbReference type="EMBL" id="QJHK01000009">
    <property type="protein sequence ID" value="PXY40584.1"/>
    <property type="molecule type" value="Genomic_DNA"/>
</dbReference>
<evidence type="ECO:0000313" key="1">
    <source>
        <dbReference type="EMBL" id="PXY40584.1"/>
    </source>
</evidence>